<dbReference type="Proteomes" id="UP000606115">
    <property type="component" value="Unassembled WGS sequence"/>
</dbReference>
<evidence type="ECO:0000313" key="3">
    <source>
        <dbReference type="Proteomes" id="UP000606115"/>
    </source>
</evidence>
<evidence type="ECO:0000256" key="1">
    <source>
        <dbReference type="SAM" id="Phobius"/>
    </source>
</evidence>
<keyword evidence="3" id="KW-1185">Reference proteome</keyword>
<keyword evidence="1" id="KW-1133">Transmembrane helix</keyword>
<feature type="transmembrane region" description="Helical" evidence="1">
    <location>
        <begin position="95"/>
        <end position="113"/>
    </location>
</feature>
<keyword evidence="1" id="KW-0472">Membrane</keyword>
<dbReference type="EMBL" id="BMKX01000006">
    <property type="protein sequence ID" value="GGJ66018.1"/>
    <property type="molecule type" value="Genomic_DNA"/>
</dbReference>
<organism evidence="2 3">
    <name type="scientific">Glutamicibacter ardleyensis</name>
    <dbReference type="NCBI Taxonomy" id="225894"/>
    <lineage>
        <taxon>Bacteria</taxon>
        <taxon>Bacillati</taxon>
        <taxon>Actinomycetota</taxon>
        <taxon>Actinomycetes</taxon>
        <taxon>Micrococcales</taxon>
        <taxon>Micrococcaceae</taxon>
        <taxon>Glutamicibacter</taxon>
    </lineage>
</organism>
<evidence type="ECO:0008006" key="4">
    <source>
        <dbReference type="Google" id="ProtNLM"/>
    </source>
</evidence>
<name>A0ABQ2DPH7_9MICC</name>
<proteinExistence type="predicted"/>
<gene>
    <name evidence="2" type="ORF">GCM10007173_26110</name>
</gene>
<evidence type="ECO:0000313" key="2">
    <source>
        <dbReference type="EMBL" id="GGJ66018.1"/>
    </source>
</evidence>
<sequence length="119" mass="12276">MSKTAKSFKEVEKSLNKLAKSAKAELPKDLRETWNNAISGVNGEAIGNAGASLIENVTGNSKAAKRTRSSVESAVKTAQQKLGAPQKSSCKSGKLLLVGTIVAAIIAVVVASTKKSAAH</sequence>
<comment type="caution">
    <text evidence="2">The sequence shown here is derived from an EMBL/GenBank/DDBJ whole genome shotgun (WGS) entry which is preliminary data.</text>
</comment>
<dbReference type="RefSeq" id="WP_096254690.1">
    <property type="nucleotide sequence ID" value="NZ_BMKX01000006.1"/>
</dbReference>
<reference evidence="3" key="1">
    <citation type="journal article" date="2019" name="Int. J. Syst. Evol. Microbiol.">
        <title>The Global Catalogue of Microorganisms (GCM) 10K type strain sequencing project: providing services to taxonomists for standard genome sequencing and annotation.</title>
        <authorList>
            <consortium name="The Broad Institute Genomics Platform"/>
            <consortium name="The Broad Institute Genome Sequencing Center for Infectious Disease"/>
            <person name="Wu L."/>
            <person name="Ma J."/>
        </authorList>
    </citation>
    <scope>NUCLEOTIDE SEQUENCE [LARGE SCALE GENOMIC DNA]</scope>
    <source>
        <strain evidence="3">CGMCC 1.3685</strain>
    </source>
</reference>
<keyword evidence="1" id="KW-0812">Transmembrane</keyword>
<protein>
    <recommendedName>
        <fullName evidence="4">DUF3618 domain-containing protein</fullName>
    </recommendedName>
</protein>
<accession>A0ABQ2DPH7</accession>
<dbReference type="GeneID" id="303304956"/>